<dbReference type="Gene3D" id="1.10.533.10">
    <property type="entry name" value="Death Domain, Fas"/>
    <property type="match status" value="1"/>
</dbReference>
<dbReference type="GO" id="GO:0097527">
    <property type="term" value="P:necroptotic signaling pathway"/>
    <property type="evidence" value="ECO:0007669"/>
    <property type="project" value="Ensembl"/>
</dbReference>
<feature type="domain" description="TNFR-Cys" evidence="24">
    <location>
        <begin position="80"/>
        <end position="123"/>
    </location>
</feature>
<accession>A0A1U8BK49</accession>
<comment type="subcellular location">
    <subcellularLocation>
        <location evidence="1">Cell membrane</location>
        <topology evidence="1">Single-pass type I membrane protein</topology>
    </subcellularLocation>
    <subcellularLocation>
        <location evidence="2">Membrane raft</location>
    </subcellularLocation>
</comment>
<evidence type="ECO:0000256" key="15">
    <source>
        <dbReference type="ARBA" id="ARBA00023180"/>
    </source>
</evidence>
<dbReference type="InterPro" id="IPR000488">
    <property type="entry name" value="Death_dom"/>
</dbReference>
<name>A0A1U8BK49_MESAU</name>
<dbReference type="SUPFAM" id="SSF57586">
    <property type="entry name" value="TNF receptor-like"/>
    <property type="match status" value="2"/>
</dbReference>
<dbReference type="GO" id="GO:0009636">
    <property type="term" value="P:response to toxic substance"/>
    <property type="evidence" value="ECO:0007669"/>
    <property type="project" value="Ensembl"/>
</dbReference>
<dbReference type="FunFam" id="2.10.50.10:FF:000021">
    <property type="entry name" value="Tumor necrosis factor receptor superfamily member 6"/>
    <property type="match status" value="1"/>
</dbReference>
<protein>
    <recommendedName>
        <fullName evidence="3">Tumor necrosis factor receptor superfamily member 6</fullName>
    </recommendedName>
    <alternativeName>
        <fullName evidence="18">Apo-1 antigen</fullName>
    </alternativeName>
    <alternativeName>
        <fullName evidence="19">Apoptosis-mediating surface antigen FAS</fullName>
    </alternativeName>
    <alternativeName>
        <fullName evidence="17">FASLG receptor</fullName>
    </alternativeName>
</protein>
<dbReference type="GO" id="GO:0045121">
    <property type="term" value="C:membrane raft"/>
    <property type="evidence" value="ECO:0007669"/>
    <property type="project" value="UniProtKB-SubCell"/>
</dbReference>
<dbReference type="GO" id="GO:1901532">
    <property type="term" value="P:regulation of hematopoietic progenitor cell differentiation"/>
    <property type="evidence" value="ECO:0007669"/>
    <property type="project" value="Ensembl"/>
</dbReference>
<dbReference type="GO" id="GO:0045060">
    <property type="term" value="P:negative thymic T cell selection"/>
    <property type="evidence" value="ECO:0007669"/>
    <property type="project" value="Ensembl"/>
</dbReference>
<dbReference type="GO" id="GO:0071285">
    <property type="term" value="P:cellular response to lithium ion"/>
    <property type="evidence" value="ECO:0007669"/>
    <property type="project" value="Ensembl"/>
</dbReference>
<dbReference type="GO" id="GO:0005576">
    <property type="term" value="C:extracellular region"/>
    <property type="evidence" value="ECO:0007669"/>
    <property type="project" value="Ensembl"/>
</dbReference>
<dbReference type="CDD" id="cd08316">
    <property type="entry name" value="Death_FAS_TNFRSF6"/>
    <property type="match status" value="1"/>
</dbReference>
<evidence type="ECO:0000256" key="2">
    <source>
        <dbReference type="ARBA" id="ARBA00004285"/>
    </source>
</evidence>
<proteinExistence type="predicted"/>
<organism evidence="25 26">
    <name type="scientific">Mesocricetus auratus</name>
    <name type="common">Golden hamster</name>
    <dbReference type="NCBI Taxonomy" id="10036"/>
    <lineage>
        <taxon>Eukaryota</taxon>
        <taxon>Metazoa</taxon>
        <taxon>Chordata</taxon>
        <taxon>Craniata</taxon>
        <taxon>Vertebrata</taxon>
        <taxon>Euteleostomi</taxon>
        <taxon>Mammalia</taxon>
        <taxon>Eutheria</taxon>
        <taxon>Euarchontoglires</taxon>
        <taxon>Glires</taxon>
        <taxon>Rodentia</taxon>
        <taxon>Myomorpha</taxon>
        <taxon>Muroidea</taxon>
        <taxon>Cricetidae</taxon>
        <taxon>Cricetinae</taxon>
        <taxon>Mesocricetus</taxon>
    </lineage>
</organism>
<evidence type="ECO:0000256" key="17">
    <source>
        <dbReference type="ARBA" id="ARBA00030181"/>
    </source>
</evidence>
<evidence type="ECO:0000256" key="11">
    <source>
        <dbReference type="ARBA" id="ARBA00023136"/>
    </source>
</evidence>
<dbReference type="STRING" id="10036.ENSMAUP00000007126"/>
<dbReference type="SMART" id="SM00208">
    <property type="entry name" value="TNFR"/>
    <property type="match status" value="3"/>
</dbReference>
<feature type="repeat" description="TNFR-Cys" evidence="20">
    <location>
        <begin position="80"/>
        <end position="123"/>
    </location>
</feature>
<dbReference type="GO" id="GO:0048536">
    <property type="term" value="P:spleen development"/>
    <property type="evidence" value="ECO:0007669"/>
    <property type="project" value="Ensembl"/>
</dbReference>
<keyword evidence="12" id="KW-0564">Palmitate</keyword>
<dbReference type="GO" id="GO:0006925">
    <property type="term" value="P:inflammatory cell apoptotic process"/>
    <property type="evidence" value="ECO:0007669"/>
    <property type="project" value="Ensembl"/>
</dbReference>
<dbReference type="GO" id="GO:0019900">
    <property type="term" value="F:kinase binding"/>
    <property type="evidence" value="ECO:0007669"/>
    <property type="project" value="Ensembl"/>
</dbReference>
<dbReference type="Gene3D" id="2.10.50.10">
    <property type="entry name" value="Tumor Necrosis Factor Receptor, subunit A, domain 2"/>
    <property type="match status" value="2"/>
</dbReference>
<dbReference type="InterPro" id="IPR011029">
    <property type="entry name" value="DEATH-like_dom_sf"/>
</dbReference>
<feature type="repeat" description="TNFR-Cys" evidence="20">
    <location>
        <begin position="124"/>
        <end position="161"/>
    </location>
</feature>
<dbReference type="GO" id="GO:2001235">
    <property type="term" value="P:positive regulation of apoptotic signaling pathway"/>
    <property type="evidence" value="ECO:0007669"/>
    <property type="project" value="Ensembl"/>
</dbReference>
<keyword evidence="25" id="KW-1185">Reference proteome</keyword>
<keyword evidence="11 21" id="KW-0472">Membrane</keyword>
<keyword evidence="5 21" id="KW-0812">Transmembrane</keyword>
<dbReference type="GO" id="GO:0097049">
    <property type="term" value="P:motor neuron apoptotic process"/>
    <property type="evidence" value="ECO:0007669"/>
    <property type="project" value="Ensembl"/>
</dbReference>
<dbReference type="PRINTS" id="PR01680">
    <property type="entry name" value="TNFACTORR6"/>
</dbReference>
<feature type="transmembrane region" description="Helical" evidence="21">
    <location>
        <begin position="170"/>
        <end position="187"/>
    </location>
</feature>
<dbReference type="PROSITE" id="PS50050">
    <property type="entry name" value="TNFR_NGFR_2"/>
    <property type="match status" value="2"/>
</dbReference>
<dbReference type="GO" id="GO:0009897">
    <property type="term" value="C:external side of plasma membrane"/>
    <property type="evidence" value="ECO:0007669"/>
    <property type="project" value="Ensembl"/>
</dbReference>
<dbReference type="RefSeq" id="XP_012967532.1">
    <property type="nucleotide sequence ID" value="XM_013112078.3"/>
</dbReference>
<dbReference type="GO" id="GO:0036337">
    <property type="term" value="P:Fas signaling pathway"/>
    <property type="evidence" value="ECO:0007669"/>
    <property type="project" value="Ensembl"/>
</dbReference>
<reference evidence="26" key="1">
    <citation type="submission" date="2025-08" db="UniProtKB">
        <authorList>
            <consortium name="RefSeq"/>
        </authorList>
    </citation>
    <scope>IDENTIFICATION</scope>
    <source>
        <tissue evidence="26">Liver</tissue>
    </source>
</reference>
<comment type="caution">
    <text evidence="20">Lacks conserved residue(s) required for the propagation of feature annotation.</text>
</comment>
<dbReference type="InterPro" id="IPR033998">
    <property type="entry name" value="TNFRSF6_death"/>
</dbReference>
<dbReference type="GO" id="GO:0042802">
    <property type="term" value="F:identical protein binding"/>
    <property type="evidence" value="ECO:0007669"/>
    <property type="project" value="Ensembl"/>
</dbReference>
<dbReference type="GO" id="GO:0045580">
    <property type="term" value="P:regulation of T cell differentiation"/>
    <property type="evidence" value="ECO:0007669"/>
    <property type="project" value="Ensembl"/>
</dbReference>
<evidence type="ECO:0000313" key="25">
    <source>
        <dbReference type="Proteomes" id="UP000886700"/>
    </source>
</evidence>
<keyword evidence="10 21" id="KW-1133">Transmembrane helix</keyword>
<dbReference type="KEGG" id="maua:101823945"/>
<dbReference type="GO" id="GO:0050869">
    <property type="term" value="P:negative regulation of B cell activation"/>
    <property type="evidence" value="ECO:0007669"/>
    <property type="project" value="Ensembl"/>
</dbReference>
<sequence>MLWIWAVLSLVLTGSQGNVHTQETDSISKATMLRRNVRETETSCPEGLYRGGEFCCQPCQPGKRKHLDCTTSGGKPICLPCAEGKEYMDKEHYSDKCRRCALCDGGHGLEVETNCTWTQNTKCRCKHNFYCNASVCEHCDPCTSCEHGILEECTRTSNTKCKQKSSKYRLLWLIIIPVLGVTFVFIYKKYWKRRQDDPESGISNPENKPMIFPDVDLSKYIPDIAERMALDQVRKFVRENGIPETKIDEIRNDYFQNTAEQKIQMLQWWYQSHGKKDAYHTLIKGLKKINCCALAEEIQTKIQKDIENSTSDNRNENERQRLE</sequence>
<evidence type="ECO:0000256" key="21">
    <source>
        <dbReference type="SAM" id="Phobius"/>
    </source>
</evidence>
<dbReference type="GO" id="GO:0005829">
    <property type="term" value="C:cytosol"/>
    <property type="evidence" value="ECO:0007669"/>
    <property type="project" value="Ensembl"/>
</dbReference>
<evidence type="ECO:0000256" key="12">
    <source>
        <dbReference type="ARBA" id="ARBA00023139"/>
    </source>
</evidence>
<dbReference type="SUPFAM" id="SSF47986">
    <property type="entry name" value="DEATH domain"/>
    <property type="match status" value="1"/>
</dbReference>
<dbReference type="GO" id="GO:0008625">
    <property type="term" value="P:extrinsic apoptotic signaling pathway via death domain receptors"/>
    <property type="evidence" value="ECO:0007669"/>
    <property type="project" value="Ensembl"/>
</dbReference>
<evidence type="ECO:0000256" key="18">
    <source>
        <dbReference type="ARBA" id="ARBA00032338"/>
    </source>
</evidence>
<evidence type="ECO:0000259" key="24">
    <source>
        <dbReference type="PROSITE" id="PS50050"/>
    </source>
</evidence>
<keyword evidence="4" id="KW-1003">Cell membrane</keyword>
<dbReference type="GO" id="GO:0019724">
    <property type="term" value="P:B cell mediated immunity"/>
    <property type="evidence" value="ECO:0007669"/>
    <property type="project" value="Ensembl"/>
</dbReference>
<dbReference type="GO" id="GO:1903428">
    <property type="term" value="P:positive regulation of reactive oxygen species biosynthetic process"/>
    <property type="evidence" value="ECO:0007669"/>
    <property type="project" value="Ensembl"/>
</dbReference>
<evidence type="ECO:0000256" key="7">
    <source>
        <dbReference type="ARBA" id="ARBA00022729"/>
    </source>
</evidence>
<feature type="signal peptide" evidence="22">
    <location>
        <begin position="1"/>
        <end position="17"/>
    </location>
</feature>
<keyword evidence="7 22" id="KW-0732">Signal</keyword>
<feature type="domain" description="TNFR-Cys" evidence="24">
    <location>
        <begin position="124"/>
        <end position="161"/>
    </location>
</feature>
<keyword evidence="15" id="KW-0325">Glycoprotein</keyword>
<dbReference type="GO" id="GO:0097284">
    <property type="term" value="P:hepatocyte apoptotic process"/>
    <property type="evidence" value="ECO:0007669"/>
    <property type="project" value="Ensembl"/>
</dbReference>
<dbReference type="InterPro" id="IPR008063">
    <property type="entry name" value="Fas_rcpt"/>
</dbReference>
<keyword evidence="16" id="KW-0449">Lipoprotein</keyword>
<dbReference type="InterPro" id="IPR001368">
    <property type="entry name" value="TNFR/NGFR_Cys_rich_reg"/>
</dbReference>
<dbReference type="GO" id="GO:0051384">
    <property type="term" value="P:response to glucocorticoid"/>
    <property type="evidence" value="ECO:0007669"/>
    <property type="project" value="Ensembl"/>
</dbReference>
<dbReference type="PROSITE" id="PS50017">
    <property type="entry name" value="DEATH_DOMAIN"/>
    <property type="match status" value="1"/>
</dbReference>
<dbReference type="GO" id="GO:0031265">
    <property type="term" value="C:CD95 death-inducing signaling complex"/>
    <property type="evidence" value="ECO:0007669"/>
    <property type="project" value="Ensembl"/>
</dbReference>
<evidence type="ECO:0000256" key="14">
    <source>
        <dbReference type="ARBA" id="ARBA00023170"/>
    </source>
</evidence>
<evidence type="ECO:0000256" key="22">
    <source>
        <dbReference type="SAM" id="SignalP"/>
    </source>
</evidence>
<evidence type="ECO:0000256" key="5">
    <source>
        <dbReference type="ARBA" id="ARBA00022692"/>
    </source>
</evidence>
<dbReference type="PANTHER" id="PTHR46874">
    <property type="entry name" value="TUMOR NECROSIS FACTOR RECEPTOR SUPERFAMILY MEMBER 6"/>
    <property type="match status" value="1"/>
</dbReference>
<dbReference type="Pfam" id="PF00531">
    <property type="entry name" value="Death"/>
    <property type="match status" value="1"/>
</dbReference>
<keyword evidence="13" id="KW-1015">Disulfide bond</keyword>
<evidence type="ECO:0000256" key="1">
    <source>
        <dbReference type="ARBA" id="ARBA00004251"/>
    </source>
</evidence>
<evidence type="ECO:0000256" key="6">
    <source>
        <dbReference type="ARBA" id="ARBA00022703"/>
    </source>
</evidence>
<dbReference type="GO" id="GO:0005031">
    <property type="term" value="F:tumor necrosis factor receptor activity"/>
    <property type="evidence" value="ECO:0007669"/>
    <property type="project" value="Ensembl"/>
</dbReference>
<feature type="chain" id="PRO_5010565648" description="Tumor necrosis factor receptor superfamily member 6" evidence="22">
    <location>
        <begin position="18"/>
        <end position="323"/>
    </location>
</feature>
<dbReference type="GO" id="GO:0010467">
    <property type="term" value="P:gene expression"/>
    <property type="evidence" value="ECO:0007669"/>
    <property type="project" value="Ensembl"/>
</dbReference>
<evidence type="ECO:0000256" key="10">
    <source>
        <dbReference type="ARBA" id="ARBA00022989"/>
    </source>
</evidence>
<dbReference type="Pfam" id="PF00020">
    <property type="entry name" value="TNFR_c6"/>
    <property type="match status" value="1"/>
</dbReference>
<dbReference type="Proteomes" id="UP000886700">
    <property type="component" value="Unplaced"/>
</dbReference>
<evidence type="ECO:0000256" key="9">
    <source>
        <dbReference type="ARBA" id="ARBA00022860"/>
    </source>
</evidence>
<dbReference type="GO" id="GO:0043066">
    <property type="term" value="P:negative regulation of apoptotic process"/>
    <property type="evidence" value="ECO:0007669"/>
    <property type="project" value="Ensembl"/>
</dbReference>
<dbReference type="GO" id="GO:0045577">
    <property type="term" value="P:regulation of B cell differentiation"/>
    <property type="evidence" value="ECO:0007669"/>
    <property type="project" value="Ensembl"/>
</dbReference>
<evidence type="ECO:0000256" key="4">
    <source>
        <dbReference type="ARBA" id="ARBA00022475"/>
    </source>
</evidence>
<dbReference type="SMART" id="SM00005">
    <property type="entry name" value="DEATH"/>
    <property type="match status" value="1"/>
</dbReference>
<keyword evidence="9" id="KW-0112">Calmodulin-binding</keyword>
<evidence type="ECO:0000259" key="23">
    <source>
        <dbReference type="PROSITE" id="PS50017"/>
    </source>
</evidence>
<dbReference type="eggNOG" id="ENOG502S0SV">
    <property type="taxonomic scope" value="Eukaryota"/>
</dbReference>
<dbReference type="AlphaFoldDB" id="A0A1U8BK49"/>
<evidence type="ECO:0000256" key="8">
    <source>
        <dbReference type="ARBA" id="ARBA00022737"/>
    </source>
</evidence>
<dbReference type="GO" id="GO:0071260">
    <property type="term" value="P:cellular response to mechanical stimulus"/>
    <property type="evidence" value="ECO:0007669"/>
    <property type="project" value="Ensembl"/>
</dbReference>
<dbReference type="CTD" id="355"/>
<dbReference type="GO" id="GO:0097192">
    <property type="term" value="P:extrinsic apoptotic signaling pathway in absence of ligand"/>
    <property type="evidence" value="ECO:0007669"/>
    <property type="project" value="Ensembl"/>
</dbReference>
<evidence type="ECO:0000256" key="16">
    <source>
        <dbReference type="ARBA" id="ARBA00023288"/>
    </source>
</evidence>
<dbReference type="InterPro" id="IPR033999">
    <property type="entry name" value="TNFRSF6_N"/>
</dbReference>
<evidence type="ECO:0000256" key="13">
    <source>
        <dbReference type="ARBA" id="ARBA00023157"/>
    </source>
</evidence>
<dbReference type="PANTHER" id="PTHR46874:SF1">
    <property type="entry name" value="TUMOR NECROSIS FACTOR RECEPTOR SUPERFAMILY MEMBER 6"/>
    <property type="match status" value="1"/>
</dbReference>
<feature type="domain" description="Death" evidence="23">
    <location>
        <begin position="218"/>
        <end position="302"/>
    </location>
</feature>
<dbReference type="GO" id="GO:0032872">
    <property type="term" value="P:regulation of stress-activated MAPK cascade"/>
    <property type="evidence" value="ECO:0007669"/>
    <property type="project" value="Ensembl"/>
</dbReference>
<keyword evidence="14 26" id="KW-0675">Receptor</keyword>
<keyword evidence="8" id="KW-0677">Repeat</keyword>
<keyword evidence="6" id="KW-0053">Apoptosis</keyword>
<evidence type="ECO:0000256" key="19">
    <source>
        <dbReference type="ARBA" id="ARBA00032502"/>
    </source>
</evidence>
<dbReference type="GO" id="GO:0016604">
    <property type="term" value="C:nuclear body"/>
    <property type="evidence" value="ECO:0007669"/>
    <property type="project" value="Ensembl"/>
</dbReference>
<dbReference type="GO" id="GO:0034198">
    <property type="term" value="P:cellular response to amino acid starvation"/>
    <property type="evidence" value="ECO:0007669"/>
    <property type="project" value="Ensembl"/>
</dbReference>
<dbReference type="GO" id="GO:0005516">
    <property type="term" value="F:calmodulin binding"/>
    <property type="evidence" value="ECO:0007669"/>
    <property type="project" value="UniProtKB-KW"/>
</dbReference>
<dbReference type="OrthoDB" id="8848202at2759"/>
<gene>
    <name evidence="26" type="primary">Fas</name>
</gene>
<evidence type="ECO:0000256" key="20">
    <source>
        <dbReference type="PROSITE-ProRule" id="PRU00206"/>
    </source>
</evidence>
<dbReference type="CDD" id="cd10579">
    <property type="entry name" value="TNFRSF6"/>
    <property type="match status" value="1"/>
</dbReference>
<evidence type="ECO:0000313" key="26">
    <source>
        <dbReference type="RefSeq" id="XP_012967532.1"/>
    </source>
</evidence>
<dbReference type="GO" id="GO:0007623">
    <property type="term" value="P:circadian rhythm"/>
    <property type="evidence" value="ECO:0007669"/>
    <property type="project" value="Ensembl"/>
</dbReference>
<dbReference type="GO" id="GO:0006924">
    <property type="term" value="P:activation-induced cell death of T cells"/>
    <property type="evidence" value="ECO:0007669"/>
    <property type="project" value="Ensembl"/>
</dbReference>
<dbReference type="GO" id="GO:0045637">
    <property type="term" value="P:regulation of myeloid cell differentiation"/>
    <property type="evidence" value="ECO:0007669"/>
    <property type="project" value="Ensembl"/>
</dbReference>
<dbReference type="GeneID" id="101823945"/>
<evidence type="ECO:0000256" key="3">
    <source>
        <dbReference type="ARBA" id="ARBA00015761"/>
    </source>
</evidence>
<dbReference type="GO" id="GO:0031334">
    <property type="term" value="P:positive regulation of protein-containing complex assembly"/>
    <property type="evidence" value="ECO:0007669"/>
    <property type="project" value="Ensembl"/>
</dbReference>
<dbReference type="GO" id="GO:0071455">
    <property type="term" value="P:cellular response to hyperoxia"/>
    <property type="evidence" value="ECO:0007669"/>
    <property type="project" value="Ensembl"/>
</dbReference>